<dbReference type="EC" id="2.4.1.57" evidence="3"/>
<dbReference type="Pfam" id="PF00534">
    <property type="entry name" value="Glycos_transf_1"/>
    <property type="match status" value="1"/>
</dbReference>
<dbReference type="EMBL" id="FMID01000016">
    <property type="protein sequence ID" value="SCL74664.1"/>
    <property type="molecule type" value="Genomic_DNA"/>
</dbReference>
<dbReference type="PANTHER" id="PTHR12526">
    <property type="entry name" value="GLYCOSYLTRANSFERASE"/>
    <property type="match status" value="1"/>
</dbReference>
<dbReference type="PANTHER" id="PTHR12526:SF584">
    <property type="entry name" value="GLYCOSYLTRANSFERASE"/>
    <property type="match status" value="1"/>
</dbReference>
<feature type="domain" description="Glycosyl transferase family 1" evidence="1">
    <location>
        <begin position="188"/>
        <end position="329"/>
    </location>
</feature>
<gene>
    <name evidence="3" type="primary">pimB_1</name>
    <name evidence="3" type="ORF">L21_0547</name>
</gene>
<protein>
    <submittedName>
        <fullName evidence="3">GDP-mannose-dependent alpha-(1-6)-phosphatidylinositol monomannoside mannosyltransferase</fullName>
        <ecNumber evidence="3">2.4.1.57</ecNumber>
    </submittedName>
</protein>
<dbReference type="Gene3D" id="3.40.50.2000">
    <property type="entry name" value="Glycogen Phosphorylase B"/>
    <property type="match status" value="2"/>
</dbReference>
<dbReference type="GO" id="GO:0016757">
    <property type="term" value="F:glycosyltransferase activity"/>
    <property type="evidence" value="ECO:0007669"/>
    <property type="project" value="UniProtKB-KW"/>
</dbReference>
<dbReference type="OrthoDB" id="132546at2157"/>
<dbReference type="STRING" id="118126.L21_0547"/>
<keyword evidence="3" id="KW-0808">Transferase</keyword>
<proteinExistence type="predicted"/>
<name>A0A1M4MIC4_9EURY</name>
<dbReference type="Pfam" id="PF13439">
    <property type="entry name" value="Glyco_transf_4"/>
    <property type="match status" value="1"/>
</dbReference>
<dbReference type="SUPFAM" id="SSF53756">
    <property type="entry name" value="UDP-Glycosyltransferase/glycogen phosphorylase"/>
    <property type="match status" value="1"/>
</dbReference>
<dbReference type="RefSeq" id="WP_074368960.1">
    <property type="nucleotide sequence ID" value="NZ_FMID01000016.1"/>
</dbReference>
<accession>A0A1M4MIC4</accession>
<dbReference type="Proteomes" id="UP000184671">
    <property type="component" value="Unassembled WGS sequence"/>
</dbReference>
<reference evidence="3 4" key="1">
    <citation type="submission" date="2016-08" db="EMBL/GenBank/DDBJ databases">
        <authorList>
            <person name="Seilhamer J.J."/>
        </authorList>
    </citation>
    <scope>NUCLEOTIDE SEQUENCE [LARGE SCALE GENOMIC DNA]</scope>
    <source>
        <strain evidence="3">L21-II-0</strain>
    </source>
</reference>
<sequence length="356" mass="39827">MKIAIFHDYFGAIGGGERVVLALAKILDADVITTDTDAAAKLDGGARVTSLGSTVKLPPFKQISAARKFGSADYSDDYDFFIFTGNWSHHAARHHHPNLWYCYTPVRAFYDLYGTFLSRQAFMTRQAFRAWTAFSRRSDQRSVSRVDTIVTISENVRQRIRACYGRDAEVIYPPVDVSRYHCKGYGDFWLSVNRLYPEKRIELQVEAFRAMPDERLVIVGGYAAGDHAGRYAARLMGDLPENVEIRGEVTEEELIDLYARCRGHVCTALDEDFGLTPVEAMAAGKPVVAVNEGGFRETVTAETGMLVEADPERIASAVRAVSADPERYREACLARARLFDLSVFADRIRRVVNDGV</sequence>
<evidence type="ECO:0000259" key="1">
    <source>
        <dbReference type="Pfam" id="PF00534"/>
    </source>
</evidence>
<organism evidence="3 4">
    <name type="scientific">Methanoculleus chikugoensis</name>
    <dbReference type="NCBI Taxonomy" id="118126"/>
    <lineage>
        <taxon>Archaea</taxon>
        <taxon>Methanobacteriati</taxon>
        <taxon>Methanobacteriota</taxon>
        <taxon>Stenosarchaea group</taxon>
        <taxon>Methanomicrobia</taxon>
        <taxon>Methanomicrobiales</taxon>
        <taxon>Methanomicrobiaceae</taxon>
        <taxon>Methanoculleus</taxon>
    </lineage>
</organism>
<dbReference type="InterPro" id="IPR028098">
    <property type="entry name" value="Glyco_trans_4-like_N"/>
</dbReference>
<dbReference type="AlphaFoldDB" id="A0A1M4MIC4"/>
<evidence type="ECO:0000313" key="3">
    <source>
        <dbReference type="EMBL" id="SCL74664.1"/>
    </source>
</evidence>
<feature type="domain" description="Glycosyltransferase subfamily 4-like N-terminal" evidence="2">
    <location>
        <begin position="13"/>
        <end position="179"/>
    </location>
</feature>
<keyword evidence="3" id="KW-0328">Glycosyltransferase</keyword>
<evidence type="ECO:0000313" key="4">
    <source>
        <dbReference type="Proteomes" id="UP000184671"/>
    </source>
</evidence>
<dbReference type="InterPro" id="IPR001296">
    <property type="entry name" value="Glyco_trans_1"/>
</dbReference>
<evidence type="ECO:0000259" key="2">
    <source>
        <dbReference type="Pfam" id="PF13439"/>
    </source>
</evidence>